<dbReference type="InterPro" id="IPR029044">
    <property type="entry name" value="Nucleotide-diphossugar_trans"/>
</dbReference>
<protein>
    <submittedName>
        <fullName evidence="2">Glycosyltransferase family 2 protein</fullName>
    </submittedName>
</protein>
<organism evidence="2 3">
    <name type="scientific">Sphingomonas baiyangensis</name>
    <dbReference type="NCBI Taxonomy" id="2572576"/>
    <lineage>
        <taxon>Bacteria</taxon>
        <taxon>Pseudomonadati</taxon>
        <taxon>Pseudomonadota</taxon>
        <taxon>Alphaproteobacteria</taxon>
        <taxon>Sphingomonadales</taxon>
        <taxon>Sphingomonadaceae</taxon>
        <taxon>Sphingomonas</taxon>
    </lineage>
</organism>
<dbReference type="RefSeq" id="WP_136942256.1">
    <property type="nucleotide sequence ID" value="NZ_SWKR01000002.1"/>
</dbReference>
<dbReference type="SUPFAM" id="SSF53448">
    <property type="entry name" value="Nucleotide-diphospho-sugar transferases"/>
    <property type="match status" value="1"/>
</dbReference>
<gene>
    <name evidence="2" type="ORF">FBR43_05730</name>
</gene>
<dbReference type="InterPro" id="IPR050834">
    <property type="entry name" value="Glycosyltransf_2"/>
</dbReference>
<dbReference type="AlphaFoldDB" id="A0A4U1L2Q4"/>
<comment type="caution">
    <text evidence="2">The sequence shown here is derived from an EMBL/GenBank/DDBJ whole genome shotgun (WGS) entry which is preliminary data.</text>
</comment>
<dbReference type="OrthoDB" id="9807795at2"/>
<dbReference type="Pfam" id="PF00535">
    <property type="entry name" value="Glycos_transf_2"/>
    <property type="match status" value="1"/>
</dbReference>
<reference evidence="2 3" key="1">
    <citation type="submission" date="2019-04" db="EMBL/GenBank/DDBJ databases">
        <authorList>
            <person name="Yang Y."/>
            <person name="Wei D."/>
        </authorList>
    </citation>
    <scope>NUCLEOTIDE SEQUENCE [LARGE SCALE GENOMIC DNA]</scope>
    <source>
        <strain evidence="2 3">L-1-4w-11</strain>
    </source>
</reference>
<evidence type="ECO:0000313" key="3">
    <source>
        <dbReference type="Proteomes" id="UP000309138"/>
    </source>
</evidence>
<feature type="domain" description="Glycosyltransferase 2-like" evidence="1">
    <location>
        <begin position="5"/>
        <end position="108"/>
    </location>
</feature>
<keyword evidence="3" id="KW-1185">Reference proteome</keyword>
<sequence length="354" mass="38125">MTSFSICIPNFNYAGYIGETIGSALAQPEATQVLVCDNASTDGSVDVVRAIADPRLRLRVNRWNVGFAANLDRACEGADADRMILLSSDDLLEAGALATYARVAEALGSGASATVFNSGAHVIDGAGRRTGKVGFDARIWHGARRDAALEAAAGAPVWRIDAALLLRNAMLSMRTPFQFASTCYPRSLYEAVEGYAAVRFFSPDKFFAWKLLGVAAEAIHVDAPLVSYRVHDQNQNAVQKAQRALRHMADQYAATFDTPAELLERAGIDRAALERAFIEQDVALRGMKFVAEGNRSEARRGLAFGKAAYPRLARSNARVQALRALLAAGPAGTGLARIAMRRALARWRDTPAAP</sequence>
<dbReference type="EMBL" id="SWKR01000002">
    <property type="protein sequence ID" value="TKD50315.1"/>
    <property type="molecule type" value="Genomic_DNA"/>
</dbReference>
<evidence type="ECO:0000313" key="2">
    <source>
        <dbReference type="EMBL" id="TKD50315.1"/>
    </source>
</evidence>
<keyword evidence="2" id="KW-0808">Transferase</keyword>
<dbReference type="Gene3D" id="3.90.550.10">
    <property type="entry name" value="Spore Coat Polysaccharide Biosynthesis Protein SpsA, Chain A"/>
    <property type="match status" value="1"/>
</dbReference>
<dbReference type="GO" id="GO:0016740">
    <property type="term" value="F:transferase activity"/>
    <property type="evidence" value="ECO:0007669"/>
    <property type="project" value="UniProtKB-KW"/>
</dbReference>
<dbReference type="PANTHER" id="PTHR43685:SF2">
    <property type="entry name" value="GLYCOSYLTRANSFERASE 2-LIKE DOMAIN-CONTAINING PROTEIN"/>
    <property type="match status" value="1"/>
</dbReference>
<dbReference type="Proteomes" id="UP000309138">
    <property type="component" value="Unassembled WGS sequence"/>
</dbReference>
<name>A0A4U1L2Q4_9SPHN</name>
<evidence type="ECO:0000259" key="1">
    <source>
        <dbReference type="Pfam" id="PF00535"/>
    </source>
</evidence>
<dbReference type="CDD" id="cd00761">
    <property type="entry name" value="Glyco_tranf_GTA_type"/>
    <property type="match status" value="1"/>
</dbReference>
<accession>A0A4U1L2Q4</accession>
<dbReference type="InterPro" id="IPR001173">
    <property type="entry name" value="Glyco_trans_2-like"/>
</dbReference>
<dbReference type="GO" id="GO:0044010">
    <property type="term" value="P:single-species biofilm formation"/>
    <property type="evidence" value="ECO:0007669"/>
    <property type="project" value="TreeGrafter"/>
</dbReference>
<dbReference type="PANTHER" id="PTHR43685">
    <property type="entry name" value="GLYCOSYLTRANSFERASE"/>
    <property type="match status" value="1"/>
</dbReference>
<proteinExistence type="predicted"/>